<dbReference type="SUPFAM" id="SSF51556">
    <property type="entry name" value="Metallo-dependent hydrolases"/>
    <property type="match status" value="1"/>
</dbReference>
<evidence type="ECO:0000256" key="1">
    <source>
        <dbReference type="ARBA" id="ARBA00022723"/>
    </source>
</evidence>
<dbReference type="FunFam" id="3.20.20.140:FF:000005">
    <property type="entry name" value="TatD family hydrolase"/>
    <property type="match status" value="1"/>
</dbReference>
<dbReference type="CDD" id="cd01310">
    <property type="entry name" value="TatD_DNAse"/>
    <property type="match status" value="1"/>
</dbReference>
<dbReference type="InterPro" id="IPR032466">
    <property type="entry name" value="Metal_Hydrolase"/>
</dbReference>
<feature type="binding site" evidence="3">
    <location>
        <position position="137"/>
    </location>
    <ligand>
        <name>a divalent metal cation</name>
        <dbReference type="ChEBI" id="CHEBI:60240"/>
        <label>2</label>
    </ligand>
</feature>
<keyword evidence="2" id="KW-0378">Hydrolase</keyword>
<organism evidence="4 5">
    <name type="scientific">Candidatus Cerribacteria bacterium 'Amazon FNV 2010 28 9'</name>
    <dbReference type="NCBI Taxonomy" id="2081795"/>
    <lineage>
        <taxon>Bacteria</taxon>
        <taxon>Candidatus Cerribacteria</taxon>
    </lineage>
</organism>
<name>A0A317JPM2_9BACT</name>
<dbReference type="GO" id="GO:0016788">
    <property type="term" value="F:hydrolase activity, acting on ester bonds"/>
    <property type="evidence" value="ECO:0007669"/>
    <property type="project" value="InterPro"/>
</dbReference>
<feature type="binding site" evidence="3">
    <location>
        <position position="178"/>
    </location>
    <ligand>
        <name>a divalent metal cation</name>
        <dbReference type="ChEBI" id="CHEBI:60240"/>
        <label>2</label>
    </ligand>
</feature>
<dbReference type="InterPro" id="IPR015991">
    <property type="entry name" value="TatD/YcfH-like"/>
</dbReference>
<protein>
    <recommendedName>
        <fullName evidence="6">Hydrolase TatD</fullName>
    </recommendedName>
</protein>
<evidence type="ECO:0000256" key="2">
    <source>
        <dbReference type="ARBA" id="ARBA00022801"/>
    </source>
</evidence>
<feature type="binding site" evidence="3">
    <location>
        <position position="93"/>
    </location>
    <ligand>
        <name>a divalent metal cation</name>
        <dbReference type="ChEBI" id="CHEBI:60240"/>
        <label>1</label>
    </ligand>
</feature>
<proteinExistence type="predicted"/>
<accession>A0A317JPM2</accession>
<dbReference type="InterPro" id="IPR001130">
    <property type="entry name" value="TatD-like"/>
</dbReference>
<comment type="caution">
    <text evidence="4">The sequence shown here is derived from an EMBL/GenBank/DDBJ whole genome shotgun (WGS) entry which is preliminary data.</text>
</comment>
<evidence type="ECO:0000256" key="3">
    <source>
        <dbReference type="PIRSR" id="PIRSR005902-1"/>
    </source>
</evidence>
<dbReference type="Pfam" id="PF01026">
    <property type="entry name" value="TatD_DNase"/>
    <property type="match status" value="1"/>
</dbReference>
<evidence type="ECO:0008006" key="6">
    <source>
        <dbReference type="Google" id="ProtNLM"/>
    </source>
</evidence>
<feature type="binding site" evidence="3">
    <location>
        <position position="7"/>
    </location>
    <ligand>
        <name>a divalent metal cation</name>
        <dbReference type="ChEBI" id="CHEBI:60240"/>
        <label>1</label>
    </ligand>
</feature>
<dbReference type="GO" id="GO:0004536">
    <property type="term" value="F:DNA nuclease activity"/>
    <property type="evidence" value="ECO:0007669"/>
    <property type="project" value="InterPro"/>
</dbReference>
<dbReference type="PANTHER" id="PTHR46124">
    <property type="entry name" value="D-AMINOACYL-TRNA DEACYLASE"/>
    <property type="match status" value="1"/>
</dbReference>
<dbReference type="PIRSF" id="PIRSF005902">
    <property type="entry name" value="DNase_TatD"/>
    <property type="match status" value="1"/>
</dbReference>
<evidence type="ECO:0000313" key="5">
    <source>
        <dbReference type="Proteomes" id="UP000246104"/>
    </source>
</evidence>
<dbReference type="Gene3D" id="3.20.20.140">
    <property type="entry name" value="Metal-dependent hydrolases"/>
    <property type="match status" value="1"/>
</dbReference>
<dbReference type="PROSITE" id="PS01091">
    <property type="entry name" value="TATD_3"/>
    <property type="match status" value="1"/>
</dbReference>
<dbReference type="InterPro" id="IPR018228">
    <property type="entry name" value="DNase_TatD-rel_CS"/>
</dbReference>
<sequence>MIDTHAHLNLSPLCEHPEEIRQKAQECHVNMVILPGVDLESSRKSIELSKTLMRTKAAIGIHPQEATATLNIKAIRSQFEAWLQNEEVVAIGECGLDYCELHDLPKEQAQVKRTLQRKLFGIHIQLAKQFNRPLLIHCRNTRSAEEKEQEDINAYTDNLDTLRHFSTTDGIIPSFVLHCMSGSVPYLEEALHMGGYISFAGNVTYKNAQHIRDLLHATPLGRLLLETDSPFLSPQSKRGTSNEPANIKETYESVAKELNMSFHQLEHIVEVNAHQLFHI</sequence>
<dbReference type="NCBIfam" id="TIGR00010">
    <property type="entry name" value="YchF/TatD family DNA exonuclease"/>
    <property type="match status" value="1"/>
</dbReference>
<feature type="binding site" evidence="3">
    <location>
        <position position="5"/>
    </location>
    <ligand>
        <name>a divalent metal cation</name>
        <dbReference type="ChEBI" id="CHEBI:60240"/>
        <label>1</label>
    </ligand>
</feature>
<dbReference type="EMBL" id="PSRQ01000062">
    <property type="protein sequence ID" value="PWU22506.1"/>
    <property type="molecule type" value="Genomic_DNA"/>
</dbReference>
<dbReference type="GO" id="GO:0005829">
    <property type="term" value="C:cytosol"/>
    <property type="evidence" value="ECO:0007669"/>
    <property type="project" value="TreeGrafter"/>
</dbReference>
<gene>
    <name evidence="4" type="ORF">C5B42_05830</name>
</gene>
<dbReference type="AlphaFoldDB" id="A0A317JPM2"/>
<dbReference type="GO" id="GO:0046872">
    <property type="term" value="F:metal ion binding"/>
    <property type="evidence" value="ECO:0007669"/>
    <property type="project" value="UniProtKB-KW"/>
</dbReference>
<feature type="binding site" evidence="3">
    <location>
        <position position="228"/>
    </location>
    <ligand>
        <name>a divalent metal cation</name>
        <dbReference type="ChEBI" id="CHEBI:60240"/>
        <label>1</label>
    </ligand>
</feature>
<reference evidence="4 5" key="1">
    <citation type="submission" date="2018-02" db="EMBL/GenBank/DDBJ databases">
        <title>Genomic Reconstructions from Amazon Rainforest and Pasture Soil Reveal Novel Insights into the Physiology of Candidate Phyla in Tropical Sites.</title>
        <authorList>
            <person name="Kroeger M.E."/>
            <person name="Delmont T."/>
            <person name="Eren A.M."/>
            <person name="Guo J."/>
            <person name="Meyer K.M."/>
            <person name="Khan K."/>
            <person name="Rodrigues J.L.M."/>
            <person name="Bohannan B.J.M."/>
            <person name="Tringe S."/>
            <person name="Borges C.D."/>
            <person name="Tiedje J."/>
            <person name="Tsai S.M."/>
            <person name="Nusslein K."/>
        </authorList>
    </citation>
    <scope>NUCLEOTIDE SEQUENCE [LARGE SCALE GENOMIC DNA]</scope>
    <source>
        <strain evidence="4">Amazon FNV 2010 28 9</strain>
    </source>
</reference>
<dbReference type="Proteomes" id="UP000246104">
    <property type="component" value="Unassembled WGS sequence"/>
</dbReference>
<keyword evidence="1 3" id="KW-0479">Metal-binding</keyword>
<evidence type="ECO:0000313" key="4">
    <source>
        <dbReference type="EMBL" id="PWU22506.1"/>
    </source>
</evidence>
<dbReference type="PANTHER" id="PTHR46124:SF2">
    <property type="entry name" value="D-AMINOACYL-TRNA DEACYLASE"/>
    <property type="match status" value="1"/>
</dbReference>
<dbReference type="PROSITE" id="PS01137">
    <property type="entry name" value="TATD_1"/>
    <property type="match status" value="1"/>
</dbReference>